<dbReference type="InterPro" id="IPR029404">
    <property type="entry name" value="CDIN1"/>
</dbReference>
<dbReference type="AlphaFoldDB" id="A0ABD3MLR7"/>
<feature type="region of interest" description="Disordered" evidence="7">
    <location>
        <begin position="252"/>
        <end position="375"/>
    </location>
</feature>
<dbReference type="Proteomes" id="UP001530400">
    <property type="component" value="Unassembled WGS sequence"/>
</dbReference>
<protein>
    <recommendedName>
        <fullName evidence="5">CDAN1-interacting nuclease 1</fullName>
    </recommendedName>
</protein>
<organism evidence="8 9">
    <name type="scientific">Cyclotella atomus</name>
    <dbReference type="NCBI Taxonomy" id="382360"/>
    <lineage>
        <taxon>Eukaryota</taxon>
        <taxon>Sar</taxon>
        <taxon>Stramenopiles</taxon>
        <taxon>Ochrophyta</taxon>
        <taxon>Bacillariophyta</taxon>
        <taxon>Coscinodiscophyceae</taxon>
        <taxon>Thalassiosirophycidae</taxon>
        <taxon>Stephanodiscales</taxon>
        <taxon>Stephanodiscaceae</taxon>
        <taxon>Cyclotella</taxon>
    </lineage>
</organism>
<proteinExistence type="predicted"/>
<evidence type="ECO:0000256" key="1">
    <source>
        <dbReference type="ARBA" id="ARBA00004123"/>
    </source>
</evidence>
<feature type="coiled-coil region" evidence="6">
    <location>
        <begin position="375"/>
        <end position="409"/>
    </location>
</feature>
<comment type="subcellular location">
    <subcellularLocation>
        <location evidence="2">Cytoplasm</location>
    </subcellularLocation>
    <subcellularLocation>
        <location evidence="1">Nucleus</location>
    </subcellularLocation>
</comment>
<gene>
    <name evidence="8" type="ORF">ACHAWO_000201</name>
</gene>
<dbReference type="GO" id="GO:0005634">
    <property type="term" value="C:nucleus"/>
    <property type="evidence" value="ECO:0007669"/>
    <property type="project" value="UniProtKB-SubCell"/>
</dbReference>
<evidence type="ECO:0000256" key="6">
    <source>
        <dbReference type="SAM" id="Coils"/>
    </source>
</evidence>
<dbReference type="PANTHER" id="PTHR31661">
    <property type="entry name" value="SIMILAR TO CDNA SEQUENCE BC052040"/>
    <property type="match status" value="1"/>
</dbReference>
<evidence type="ECO:0000313" key="8">
    <source>
        <dbReference type="EMBL" id="KAL3764975.1"/>
    </source>
</evidence>
<evidence type="ECO:0000256" key="4">
    <source>
        <dbReference type="ARBA" id="ARBA00023242"/>
    </source>
</evidence>
<feature type="compositionally biased region" description="Basic residues" evidence="7">
    <location>
        <begin position="322"/>
        <end position="332"/>
    </location>
</feature>
<keyword evidence="6" id="KW-0175">Coiled coil</keyword>
<sequence length="413" mass="47116">MAIAYVTFDHESGRTGIKRELHWKQFTKPVPLAAETELVKSDVLTVPGEFGPLSESRQLELELECYALGITRQQGHCMRFQQLLRKVITNSDKLRDKNLLKRLSREFEHGRTSLLAMSRELDLPPVSIFRAILRFRLESVHNIHHKKEMTRVLKSIIYDSDLEDVSEFLSHHEFEQMQIAKQNDIVGYAGYHNSVIPQEWENEVLSYLDKHNINYIPEDKLRHADASSTPDCLILDDLYINNEPKRTLINQSKKQMQAEARAKAQKYKQDKLSPPPKKTSGAASTTPKTTPRAKSKPATATKMTTKSEQLARAQKYGEQLKLKKSLSPKLPRRTSVASVNVPSEPEASELDSQQSSLETANWTEVDSTAQNSASTAALMREMEAWECVRDKAEKERKRLLEQINNEGSDMDTE</sequence>
<evidence type="ECO:0000256" key="2">
    <source>
        <dbReference type="ARBA" id="ARBA00004496"/>
    </source>
</evidence>
<evidence type="ECO:0000256" key="5">
    <source>
        <dbReference type="ARBA" id="ARBA00023480"/>
    </source>
</evidence>
<evidence type="ECO:0000256" key="3">
    <source>
        <dbReference type="ARBA" id="ARBA00022490"/>
    </source>
</evidence>
<keyword evidence="3" id="KW-0963">Cytoplasm</keyword>
<accession>A0ABD3MLR7</accession>
<feature type="compositionally biased region" description="Polar residues" evidence="7">
    <location>
        <begin position="350"/>
        <end position="375"/>
    </location>
</feature>
<evidence type="ECO:0000313" key="9">
    <source>
        <dbReference type="Proteomes" id="UP001530400"/>
    </source>
</evidence>
<keyword evidence="4" id="KW-0539">Nucleus</keyword>
<comment type="caution">
    <text evidence="8">The sequence shown here is derived from an EMBL/GenBank/DDBJ whole genome shotgun (WGS) entry which is preliminary data.</text>
</comment>
<keyword evidence="9" id="KW-1185">Reference proteome</keyword>
<dbReference type="PANTHER" id="PTHR31661:SF1">
    <property type="entry name" value="CDAN1-INTERACTING NUCLEASE 1"/>
    <property type="match status" value="1"/>
</dbReference>
<evidence type="ECO:0000256" key="7">
    <source>
        <dbReference type="SAM" id="MobiDB-lite"/>
    </source>
</evidence>
<dbReference type="GO" id="GO:0005737">
    <property type="term" value="C:cytoplasm"/>
    <property type="evidence" value="ECO:0007669"/>
    <property type="project" value="UniProtKB-SubCell"/>
</dbReference>
<name>A0ABD3MLR7_9STRA</name>
<reference evidence="8 9" key="1">
    <citation type="submission" date="2024-10" db="EMBL/GenBank/DDBJ databases">
        <title>Updated reference genomes for cyclostephanoid diatoms.</title>
        <authorList>
            <person name="Roberts W.R."/>
            <person name="Alverson A.J."/>
        </authorList>
    </citation>
    <scope>NUCLEOTIDE SEQUENCE [LARGE SCALE GENOMIC DNA]</scope>
    <source>
        <strain evidence="8 9">AJA010-31</strain>
    </source>
</reference>
<dbReference type="EMBL" id="JALLPJ020001410">
    <property type="protein sequence ID" value="KAL3764975.1"/>
    <property type="molecule type" value="Genomic_DNA"/>
</dbReference>